<dbReference type="Pfam" id="PF19577">
    <property type="entry name" value="DcaP"/>
    <property type="match status" value="1"/>
</dbReference>
<evidence type="ECO:0000256" key="1">
    <source>
        <dbReference type="SAM" id="SignalP"/>
    </source>
</evidence>
<feature type="signal peptide" evidence="1">
    <location>
        <begin position="1"/>
        <end position="27"/>
    </location>
</feature>
<dbReference type="SUPFAM" id="SSF56935">
    <property type="entry name" value="Porins"/>
    <property type="match status" value="1"/>
</dbReference>
<gene>
    <name evidence="2" type="ORF">MTCD1_01181</name>
</gene>
<keyword evidence="3" id="KW-1185">Reference proteome</keyword>
<accession>A0ABQ0MT84</accession>
<organism evidence="2 3">
    <name type="scientific">Colwellia marinimaniae</name>
    <dbReference type="NCBI Taxonomy" id="1513592"/>
    <lineage>
        <taxon>Bacteria</taxon>
        <taxon>Pseudomonadati</taxon>
        <taxon>Pseudomonadota</taxon>
        <taxon>Gammaproteobacteria</taxon>
        <taxon>Alteromonadales</taxon>
        <taxon>Colwelliaceae</taxon>
        <taxon>Colwellia</taxon>
    </lineage>
</organism>
<evidence type="ECO:0000313" key="3">
    <source>
        <dbReference type="Proteomes" id="UP000197068"/>
    </source>
</evidence>
<dbReference type="InterPro" id="IPR045748">
    <property type="entry name" value="DcaP"/>
</dbReference>
<reference evidence="2 3" key="1">
    <citation type="submission" date="2017-06" db="EMBL/GenBank/DDBJ databases">
        <title>Whole Genome Sequences of Colwellia marinimaniae MTCD1.</title>
        <authorList>
            <person name="Kusumoto H."/>
            <person name="Inoue M."/>
            <person name="Tanikawa K."/>
            <person name="Maeji H."/>
            <person name="Cameron J.H."/>
            <person name="Bartlett D.H."/>
        </authorList>
    </citation>
    <scope>NUCLEOTIDE SEQUENCE [LARGE SCALE GENOMIC DNA]</scope>
    <source>
        <strain evidence="2 3">MTCD1</strain>
    </source>
</reference>
<feature type="chain" id="PRO_5045157598" description="Porin" evidence="1">
    <location>
        <begin position="28"/>
        <end position="364"/>
    </location>
</feature>
<evidence type="ECO:0000313" key="2">
    <source>
        <dbReference type="EMBL" id="GAW95578.1"/>
    </source>
</evidence>
<proteinExistence type="predicted"/>
<sequence>MFKNSLFKVKKLVLATTLLAVTGAANAGYTIKLDDGDSLTFGGYVKVDARYISGDIGATDYWYGGGTVLAESHSNFGISANETRFNTKYIHGDVTGFIEIDFYGDAVKGGGNELISNSSNVRLRHAFVKYKNVLVGQTWTTFQNTSSLAEAADFGGPLVASAFIRQGQIRYTMGALQLSIENPASYGGNNIAQGGTANDSIPDFIGKYTFKGDWGNVSLSGLARQLESKSGNTEAAVGVGVAGRINTFGKDDFRFQLHAGNTGRYVGVTAATDMVGEEIEESIAVMAAYRHFWTETLRSSVFFGYQETEESDRERYHVGVNLFTNVTKQLSFGIEVGSFAIDDNAPGAKTGDSAYLQFSTKFVL</sequence>
<comment type="caution">
    <text evidence="2">The sequence shown here is derived from an EMBL/GenBank/DDBJ whole genome shotgun (WGS) entry which is preliminary data.</text>
</comment>
<dbReference type="Proteomes" id="UP000197068">
    <property type="component" value="Unassembled WGS sequence"/>
</dbReference>
<dbReference type="EMBL" id="BDQM01000006">
    <property type="protein sequence ID" value="GAW95578.1"/>
    <property type="molecule type" value="Genomic_DNA"/>
</dbReference>
<protein>
    <recommendedName>
        <fullName evidence="4">Porin</fullName>
    </recommendedName>
</protein>
<name>A0ABQ0MT84_9GAMM</name>
<dbReference type="RefSeq" id="WP_057183367.1">
    <property type="nucleotide sequence ID" value="NZ_BDQM01000006.1"/>
</dbReference>
<keyword evidence="1" id="KW-0732">Signal</keyword>
<evidence type="ECO:0008006" key="4">
    <source>
        <dbReference type="Google" id="ProtNLM"/>
    </source>
</evidence>